<evidence type="ECO:0000313" key="3">
    <source>
        <dbReference type="Proteomes" id="UP001607303"/>
    </source>
</evidence>
<gene>
    <name evidence="2" type="ORF">V1477_013016</name>
</gene>
<name>A0ABD2BUQ4_VESMC</name>
<sequence length="148" mass="17397">MSEELERMLSRRCYRSRYLPDTGAIGSFQINGPIGNERGSVAIRVFLPPQIETSSSLSRGHLALSCSHTRRYYQRDLEDMLVELGAREKEEVEVEVEMEVEVEVGRHGIFFLSRVTSSKMWKEEEEEQQQEEQQQEEQERQEQEEEIK</sequence>
<proteinExistence type="predicted"/>
<comment type="caution">
    <text evidence="2">The sequence shown here is derived from an EMBL/GenBank/DDBJ whole genome shotgun (WGS) entry which is preliminary data.</text>
</comment>
<evidence type="ECO:0000256" key="1">
    <source>
        <dbReference type="SAM" id="MobiDB-lite"/>
    </source>
</evidence>
<dbReference type="Proteomes" id="UP001607303">
    <property type="component" value="Unassembled WGS sequence"/>
</dbReference>
<protein>
    <submittedName>
        <fullName evidence="2">Uncharacterized protein</fullName>
    </submittedName>
</protein>
<reference evidence="2 3" key="1">
    <citation type="journal article" date="2024" name="Ann. Entomol. Soc. Am.">
        <title>Genomic analyses of the southern and eastern yellowjacket wasps (Hymenoptera: Vespidae) reveal evolutionary signatures of social life.</title>
        <authorList>
            <person name="Catto M.A."/>
            <person name="Caine P.B."/>
            <person name="Orr S.E."/>
            <person name="Hunt B.G."/>
            <person name="Goodisman M.A.D."/>
        </authorList>
    </citation>
    <scope>NUCLEOTIDE SEQUENCE [LARGE SCALE GENOMIC DNA]</scope>
    <source>
        <strain evidence="2">232</strain>
        <tissue evidence="2">Head and thorax</tissue>
    </source>
</reference>
<feature type="compositionally biased region" description="Acidic residues" evidence="1">
    <location>
        <begin position="123"/>
        <end position="136"/>
    </location>
</feature>
<accession>A0ABD2BUQ4</accession>
<organism evidence="2 3">
    <name type="scientific">Vespula maculifrons</name>
    <name type="common">Eastern yellow jacket</name>
    <name type="synonym">Wasp</name>
    <dbReference type="NCBI Taxonomy" id="7453"/>
    <lineage>
        <taxon>Eukaryota</taxon>
        <taxon>Metazoa</taxon>
        <taxon>Ecdysozoa</taxon>
        <taxon>Arthropoda</taxon>
        <taxon>Hexapoda</taxon>
        <taxon>Insecta</taxon>
        <taxon>Pterygota</taxon>
        <taxon>Neoptera</taxon>
        <taxon>Endopterygota</taxon>
        <taxon>Hymenoptera</taxon>
        <taxon>Apocrita</taxon>
        <taxon>Aculeata</taxon>
        <taxon>Vespoidea</taxon>
        <taxon>Vespidae</taxon>
        <taxon>Vespinae</taxon>
        <taxon>Vespula</taxon>
    </lineage>
</organism>
<dbReference type="EMBL" id="JAYRBN010000066">
    <property type="protein sequence ID" value="KAL2736507.1"/>
    <property type="molecule type" value="Genomic_DNA"/>
</dbReference>
<dbReference type="AlphaFoldDB" id="A0ABD2BUQ4"/>
<feature type="compositionally biased region" description="Basic and acidic residues" evidence="1">
    <location>
        <begin position="137"/>
        <end position="148"/>
    </location>
</feature>
<keyword evidence="3" id="KW-1185">Reference proteome</keyword>
<feature type="region of interest" description="Disordered" evidence="1">
    <location>
        <begin position="121"/>
        <end position="148"/>
    </location>
</feature>
<evidence type="ECO:0000313" key="2">
    <source>
        <dbReference type="EMBL" id="KAL2736507.1"/>
    </source>
</evidence>